<dbReference type="InterPro" id="IPR029063">
    <property type="entry name" value="SAM-dependent_MTases_sf"/>
</dbReference>
<keyword evidence="1 5" id="KW-0489">Methyltransferase</keyword>
<organism evidence="5 6">
    <name type="scientific">Aspergillus campestris (strain IBT 28561)</name>
    <dbReference type="NCBI Taxonomy" id="1392248"/>
    <lineage>
        <taxon>Eukaryota</taxon>
        <taxon>Fungi</taxon>
        <taxon>Dikarya</taxon>
        <taxon>Ascomycota</taxon>
        <taxon>Pezizomycotina</taxon>
        <taxon>Eurotiomycetes</taxon>
        <taxon>Eurotiomycetidae</taxon>
        <taxon>Eurotiales</taxon>
        <taxon>Aspergillaceae</taxon>
        <taxon>Aspergillus</taxon>
        <taxon>Aspergillus subgen. Circumdati</taxon>
    </lineage>
</organism>
<evidence type="ECO:0000256" key="1">
    <source>
        <dbReference type="ARBA" id="ARBA00022603"/>
    </source>
</evidence>
<dbReference type="PANTHER" id="PTHR10509">
    <property type="entry name" value="O-METHYLTRANSFERASE-RELATED"/>
    <property type="match status" value="1"/>
</dbReference>
<dbReference type="GO" id="GO:0032259">
    <property type="term" value="P:methylation"/>
    <property type="evidence" value="ECO:0007669"/>
    <property type="project" value="UniProtKB-KW"/>
</dbReference>
<evidence type="ECO:0000313" key="5">
    <source>
        <dbReference type="EMBL" id="PKY01096.1"/>
    </source>
</evidence>
<dbReference type="GO" id="GO:0008757">
    <property type="term" value="F:S-adenosylmethionine-dependent methyltransferase activity"/>
    <property type="evidence" value="ECO:0007669"/>
    <property type="project" value="TreeGrafter"/>
</dbReference>
<dbReference type="PANTHER" id="PTHR10509:SF14">
    <property type="entry name" value="CAFFEOYL-COA O-METHYLTRANSFERASE 3-RELATED"/>
    <property type="match status" value="1"/>
</dbReference>
<dbReference type="EMBL" id="MSFM01000012">
    <property type="protein sequence ID" value="PKY01096.1"/>
    <property type="molecule type" value="Genomic_DNA"/>
</dbReference>
<dbReference type="SUPFAM" id="SSF53335">
    <property type="entry name" value="S-adenosyl-L-methionine-dependent methyltransferases"/>
    <property type="match status" value="1"/>
</dbReference>
<gene>
    <name evidence="5" type="ORF">P168DRAFT_58824</name>
</gene>
<dbReference type="GO" id="GO:0008171">
    <property type="term" value="F:O-methyltransferase activity"/>
    <property type="evidence" value="ECO:0007669"/>
    <property type="project" value="InterPro"/>
</dbReference>
<dbReference type="Proteomes" id="UP000234254">
    <property type="component" value="Unassembled WGS sequence"/>
</dbReference>
<comment type="caution">
    <text evidence="5">The sequence shown here is derived from an EMBL/GenBank/DDBJ whole genome shotgun (WGS) entry which is preliminary data.</text>
</comment>
<dbReference type="Pfam" id="PF01596">
    <property type="entry name" value="Methyltransf_3"/>
    <property type="match status" value="1"/>
</dbReference>
<evidence type="ECO:0000256" key="3">
    <source>
        <dbReference type="ARBA" id="ARBA00022691"/>
    </source>
</evidence>
<dbReference type="PROSITE" id="PS51682">
    <property type="entry name" value="SAM_OMT_I"/>
    <property type="match status" value="1"/>
</dbReference>
<keyword evidence="3" id="KW-0949">S-adenosyl-L-methionine</keyword>
<dbReference type="GeneID" id="36549558"/>
<reference evidence="5" key="1">
    <citation type="submission" date="2016-12" db="EMBL/GenBank/DDBJ databases">
        <title>The genomes of Aspergillus section Nigri reveals drivers in fungal speciation.</title>
        <authorList>
            <consortium name="DOE Joint Genome Institute"/>
            <person name="Vesth T.C."/>
            <person name="Nybo J."/>
            <person name="Theobald S."/>
            <person name="Brandl J."/>
            <person name="Frisvad J.C."/>
            <person name="Nielsen K.F."/>
            <person name="Lyhne E.K."/>
            <person name="Kogle M.E."/>
            <person name="Kuo A."/>
            <person name="Riley R."/>
            <person name="Clum A."/>
            <person name="Nolan M."/>
            <person name="Lipzen A."/>
            <person name="Salamov A."/>
            <person name="Henrissat B."/>
            <person name="Wiebenga A."/>
            <person name="De vries R.P."/>
            <person name="Grigoriev I.V."/>
            <person name="Mortensen U.H."/>
            <person name="Andersen M.R."/>
            <person name="Baker S.E."/>
        </authorList>
    </citation>
    <scope>NUCLEOTIDE SEQUENCE</scope>
    <source>
        <strain evidence="5">IBT 28561</strain>
    </source>
</reference>
<keyword evidence="2" id="KW-0808">Transferase</keyword>
<evidence type="ECO:0000313" key="6">
    <source>
        <dbReference type="Proteomes" id="UP000234254"/>
    </source>
</evidence>
<proteinExistence type="inferred from homology"/>
<dbReference type="CDD" id="cd02440">
    <property type="entry name" value="AdoMet_MTases"/>
    <property type="match status" value="1"/>
</dbReference>
<protein>
    <submittedName>
        <fullName evidence="5">S-adenosyl-L-methionine-dependent methyltransferase</fullName>
    </submittedName>
</protein>
<accession>A0A2I1CTY7</accession>
<evidence type="ECO:0000256" key="4">
    <source>
        <dbReference type="ARBA" id="ARBA00023453"/>
    </source>
</evidence>
<dbReference type="RefSeq" id="XP_024689690.1">
    <property type="nucleotide sequence ID" value="XM_024842029.1"/>
</dbReference>
<comment type="similarity">
    <text evidence="4">Belongs to the class I-like SAM-binding methyltransferase superfamily. Cation-dependent O-methyltransferase family.</text>
</comment>
<name>A0A2I1CTY7_ASPC2</name>
<evidence type="ECO:0000256" key="2">
    <source>
        <dbReference type="ARBA" id="ARBA00022679"/>
    </source>
</evidence>
<dbReference type="OrthoDB" id="10251242at2759"/>
<dbReference type="Gene3D" id="3.40.50.150">
    <property type="entry name" value="Vaccinia Virus protein VP39"/>
    <property type="match status" value="1"/>
</dbReference>
<sequence>MSERLGHHYQRHHQTDSIRTPRMTCLGKILPSTMSDKTVLDFATEVDSYAEPHLLPNAQDLKDTLDTSNSHAIPQIAVSPAQGKFLSLLTRLSGTRNVLEIGTLGGYSTICFAKALRQRGQGGKVTSIEILKDRQELAVQNLRNAGISVPDEAEVLLGSALDVLPQLEAEIEQGQRPRFDFVLIDADWENHWPYFDYGVRLSNGAGSVVYVDNAVGAMRRFGIVGPGTDKKEVVSLVDKVGADSRVDAALMQTVGAKGHDGFLMAMVL</sequence>
<dbReference type="InterPro" id="IPR050362">
    <property type="entry name" value="Cation-dep_OMT"/>
</dbReference>
<dbReference type="InterPro" id="IPR002935">
    <property type="entry name" value="SAM_O-MeTrfase"/>
</dbReference>
<dbReference type="AlphaFoldDB" id="A0A2I1CTY7"/>
<dbReference type="VEuPathDB" id="FungiDB:P168DRAFT_58824"/>
<keyword evidence="6" id="KW-1185">Reference proteome</keyword>